<organism evidence="7 8">
    <name type="scientific">Dyadobacter luteus</name>
    <dbReference type="NCBI Taxonomy" id="2259619"/>
    <lineage>
        <taxon>Bacteria</taxon>
        <taxon>Pseudomonadati</taxon>
        <taxon>Bacteroidota</taxon>
        <taxon>Cytophagia</taxon>
        <taxon>Cytophagales</taxon>
        <taxon>Spirosomataceae</taxon>
        <taxon>Dyadobacter</taxon>
    </lineage>
</organism>
<keyword evidence="3" id="KW-0378">Hydrolase</keyword>
<dbReference type="PANTHER" id="PTHR30471:SF3">
    <property type="entry name" value="UPF0758 PROTEIN YEES-RELATED"/>
    <property type="match status" value="1"/>
</dbReference>
<sequence>MFVAAEVELIYKSYVKASQRAKIGIASDAYRVFLNNWNQDEIELRESFKIMMLNRANRVLGVYEVSKGGLTGVAVDMRMIFIAALKANAASIILAHNHPSCQLIASISDREFTQRAKAAGKLLDIEVLDHLILTSEGFLSFVNEGYL</sequence>
<dbReference type="InterPro" id="IPR001405">
    <property type="entry name" value="UPF0758"/>
</dbReference>
<protein>
    <submittedName>
        <fullName evidence="7">DNA repair protein</fullName>
    </submittedName>
</protein>
<comment type="caution">
    <text evidence="7">The sequence shown here is derived from an EMBL/GenBank/DDBJ whole genome shotgun (WGS) entry which is preliminary data.</text>
</comment>
<evidence type="ECO:0000256" key="3">
    <source>
        <dbReference type="ARBA" id="ARBA00022801"/>
    </source>
</evidence>
<dbReference type="GO" id="GO:0046872">
    <property type="term" value="F:metal ion binding"/>
    <property type="evidence" value="ECO:0007669"/>
    <property type="project" value="UniProtKB-KW"/>
</dbReference>
<dbReference type="GO" id="GO:0008237">
    <property type="term" value="F:metallopeptidase activity"/>
    <property type="evidence" value="ECO:0007669"/>
    <property type="project" value="UniProtKB-KW"/>
</dbReference>
<dbReference type="InterPro" id="IPR037518">
    <property type="entry name" value="MPN"/>
</dbReference>
<keyword evidence="8" id="KW-1185">Reference proteome</keyword>
<dbReference type="Pfam" id="PF04002">
    <property type="entry name" value="RadC"/>
    <property type="match status" value="1"/>
</dbReference>
<reference evidence="7 8" key="1">
    <citation type="submission" date="2018-07" db="EMBL/GenBank/DDBJ databases">
        <title>Dyadobacter roseus sp. nov., isolated from rose rhizosphere soil.</title>
        <authorList>
            <person name="Chen L."/>
        </authorList>
    </citation>
    <scope>NUCLEOTIDE SEQUENCE [LARGE SCALE GENOMIC DNA]</scope>
    <source>
        <strain evidence="7 8">RS19</strain>
    </source>
</reference>
<gene>
    <name evidence="7" type="ORF">DSL64_05105</name>
</gene>
<keyword evidence="2" id="KW-0479">Metal-binding</keyword>
<evidence type="ECO:0000313" key="7">
    <source>
        <dbReference type="EMBL" id="REA63804.1"/>
    </source>
</evidence>
<accession>A0A3D8YGX3</accession>
<proteinExistence type="predicted"/>
<name>A0A3D8YGX3_9BACT</name>
<evidence type="ECO:0000259" key="6">
    <source>
        <dbReference type="PROSITE" id="PS50249"/>
    </source>
</evidence>
<evidence type="ECO:0000256" key="2">
    <source>
        <dbReference type="ARBA" id="ARBA00022723"/>
    </source>
</evidence>
<dbReference type="EMBL" id="QNUL01000002">
    <property type="protein sequence ID" value="REA63804.1"/>
    <property type="molecule type" value="Genomic_DNA"/>
</dbReference>
<evidence type="ECO:0000256" key="4">
    <source>
        <dbReference type="ARBA" id="ARBA00022833"/>
    </source>
</evidence>
<dbReference type="GO" id="GO:0006508">
    <property type="term" value="P:proteolysis"/>
    <property type="evidence" value="ECO:0007669"/>
    <property type="project" value="UniProtKB-KW"/>
</dbReference>
<dbReference type="Gene3D" id="3.40.140.10">
    <property type="entry name" value="Cytidine Deaminase, domain 2"/>
    <property type="match status" value="1"/>
</dbReference>
<keyword evidence="4" id="KW-0862">Zinc</keyword>
<dbReference type="Proteomes" id="UP000256373">
    <property type="component" value="Unassembled WGS sequence"/>
</dbReference>
<dbReference type="AlphaFoldDB" id="A0A3D8YGX3"/>
<dbReference type="OrthoDB" id="9804482at2"/>
<keyword evidence="1" id="KW-0645">Protease</keyword>
<dbReference type="InterPro" id="IPR025657">
    <property type="entry name" value="RadC_JAB"/>
</dbReference>
<dbReference type="CDD" id="cd08071">
    <property type="entry name" value="MPN_DUF2466"/>
    <property type="match status" value="1"/>
</dbReference>
<evidence type="ECO:0000313" key="8">
    <source>
        <dbReference type="Proteomes" id="UP000256373"/>
    </source>
</evidence>
<feature type="domain" description="MPN" evidence="6">
    <location>
        <begin position="23"/>
        <end position="147"/>
    </location>
</feature>
<keyword evidence="5" id="KW-0482">Metalloprotease</keyword>
<evidence type="ECO:0000256" key="5">
    <source>
        <dbReference type="ARBA" id="ARBA00023049"/>
    </source>
</evidence>
<evidence type="ECO:0000256" key="1">
    <source>
        <dbReference type="ARBA" id="ARBA00022670"/>
    </source>
</evidence>
<dbReference type="PROSITE" id="PS50249">
    <property type="entry name" value="MPN"/>
    <property type="match status" value="1"/>
</dbReference>
<dbReference type="PANTHER" id="PTHR30471">
    <property type="entry name" value="DNA REPAIR PROTEIN RADC"/>
    <property type="match status" value="1"/>
</dbReference>